<evidence type="ECO:0000313" key="3">
    <source>
        <dbReference type="Proteomes" id="UP000823775"/>
    </source>
</evidence>
<keyword evidence="1" id="KW-0472">Membrane</keyword>
<keyword evidence="1" id="KW-0812">Transmembrane</keyword>
<dbReference type="Proteomes" id="UP000823775">
    <property type="component" value="Unassembled WGS sequence"/>
</dbReference>
<comment type="caution">
    <text evidence="2">The sequence shown here is derived from an EMBL/GenBank/DDBJ whole genome shotgun (WGS) entry which is preliminary data.</text>
</comment>
<evidence type="ECO:0000256" key="1">
    <source>
        <dbReference type="SAM" id="Phobius"/>
    </source>
</evidence>
<accession>A0ABS8SAF8</accession>
<dbReference type="EMBL" id="JACEIK010000369">
    <property type="protein sequence ID" value="MCD7455796.1"/>
    <property type="molecule type" value="Genomic_DNA"/>
</dbReference>
<keyword evidence="1" id="KW-1133">Transmembrane helix</keyword>
<feature type="transmembrane region" description="Helical" evidence="1">
    <location>
        <begin position="6"/>
        <end position="27"/>
    </location>
</feature>
<evidence type="ECO:0000313" key="2">
    <source>
        <dbReference type="EMBL" id="MCD7455796.1"/>
    </source>
</evidence>
<proteinExistence type="predicted"/>
<gene>
    <name evidence="2" type="ORF">HAX54_029650</name>
</gene>
<organism evidence="2 3">
    <name type="scientific">Datura stramonium</name>
    <name type="common">Jimsonweed</name>
    <name type="synonym">Common thornapple</name>
    <dbReference type="NCBI Taxonomy" id="4076"/>
    <lineage>
        <taxon>Eukaryota</taxon>
        <taxon>Viridiplantae</taxon>
        <taxon>Streptophyta</taxon>
        <taxon>Embryophyta</taxon>
        <taxon>Tracheophyta</taxon>
        <taxon>Spermatophyta</taxon>
        <taxon>Magnoliopsida</taxon>
        <taxon>eudicotyledons</taxon>
        <taxon>Gunneridae</taxon>
        <taxon>Pentapetalae</taxon>
        <taxon>asterids</taxon>
        <taxon>lamiids</taxon>
        <taxon>Solanales</taxon>
        <taxon>Solanaceae</taxon>
        <taxon>Solanoideae</taxon>
        <taxon>Datureae</taxon>
        <taxon>Datura</taxon>
    </lineage>
</organism>
<keyword evidence="3" id="KW-1185">Reference proteome</keyword>
<protein>
    <submittedName>
        <fullName evidence="2">Uncharacterized protein</fullName>
    </submittedName>
</protein>
<sequence length="223" mass="25775">MVGTKIVWSIGSFRGTGTIVGYILIFLQRTLITTRTIIPQVVPWLMVIEKLLEIPMVLLVRPLTTDRTYIPRPVVRSLLVPKQLPVDLTHLLMQQLSLSIGSEISTSRYLHHYSQAWYFGNIKEFEQHFLKILHRDDMAMETSEIGDGRRPKGEYKCELWRWWRVASHLAAPCWVASGEDFLLLVPCSAYKMSFSLAKYAVVKYHKIEAQRIKKSSDSIAKRQ</sequence>
<reference evidence="2 3" key="1">
    <citation type="journal article" date="2021" name="BMC Genomics">
        <title>Datura genome reveals duplications of psychoactive alkaloid biosynthetic genes and high mutation rate following tissue culture.</title>
        <authorList>
            <person name="Rajewski A."/>
            <person name="Carter-House D."/>
            <person name="Stajich J."/>
            <person name="Litt A."/>
        </authorList>
    </citation>
    <scope>NUCLEOTIDE SEQUENCE [LARGE SCALE GENOMIC DNA]</scope>
    <source>
        <strain evidence="2">AR-01</strain>
    </source>
</reference>
<name>A0ABS8SAF8_DATST</name>